<dbReference type="SUPFAM" id="SSF52047">
    <property type="entry name" value="RNI-like"/>
    <property type="match status" value="1"/>
</dbReference>
<keyword evidence="2" id="KW-1185">Reference proteome</keyword>
<comment type="caution">
    <text evidence="1">The sequence shown here is derived from an EMBL/GenBank/DDBJ whole genome shotgun (WGS) entry which is preliminary data.</text>
</comment>
<dbReference type="OrthoDB" id="2332634at2759"/>
<dbReference type="Proteomes" id="UP000789508">
    <property type="component" value="Unassembled WGS sequence"/>
</dbReference>
<dbReference type="AlphaFoldDB" id="A0A9N9D4P2"/>
<protein>
    <submittedName>
        <fullName evidence="1">12629_t:CDS:1</fullName>
    </submittedName>
</protein>
<evidence type="ECO:0000313" key="2">
    <source>
        <dbReference type="Proteomes" id="UP000789508"/>
    </source>
</evidence>
<dbReference type="GO" id="GO:0019005">
    <property type="term" value="C:SCF ubiquitin ligase complex"/>
    <property type="evidence" value="ECO:0007669"/>
    <property type="project" value="TreeGrafter"/>
</dbReference>
<name>A0A9N9D4P2_9GLOM</name>
<dbReference type="InterPro" id="IPR032675">
    <property type="entry name" value="LRR_dom_sf"/>
</dbReference>
<evidence type="ECO:0000313" key="1">
    <source>
        <dbReference type="EMBL" id="CAG8622717.1"/>
    </source>
</evidence>
<organism evidence="1 2">
    <name type="scientific">Ambispora leptoticha</name>
    <dbReference type="NCBI Taxonomy" id="144679"/>
    <lineage>
        <taxon>Eukaryota</taxon>
        <taxon>Fungi</taxon>
        <taxon>Fungi incertae sedis</taxon>
        <taxon>Mucoromycota</taxon>
        <taxon>Glomeromycotina</taxon>
        <taxon>Glomeromycetes</taxon>
        <taxon>Archaeosporales</taxon>
        <taxon>Ambisporaceae</taxon>
        <taxon>Ambispora</taxon>
    </lineage>
</organism>
<reference evidence="1" key="1">
    <citation type="submission" date="2021-06" db="EMBL/GenBank/DDBJ databases">
        <authorList>
            <person name="Kallberg Y."/>
            <person name="Tangrot J."/>
            <person name="Rosling A."/>
        </authorList>
    </citation>
    <scope>NUCLEOTIDE SEQUENCE</scope>
    <source>
        <strain evidence="1">FL130A</strain>
    </source>
</reference>
<dbReference type="PANTHER" id="PTHR13318">
    <property type="entry name" value="PARTNER OF PAIRED, ISOFORM B-RELATED"/>
    <property type="match status" value="1"/>
</dbReference>
<dbReference type="GO" id="GO:0031146">
    <property type="term" value="P:SCF-dependent proteasomal ubiquitin-dependent protein catabolic process"/>
    <property type="evidence" value="ECO:0007669"/>
    <property type="project" value="TreeGrafter"/>
</dbReference>
<accession>A0A9N9D4P2</accession>
<dbReference type="EMBL" id="CAJVPS010006201">
    <property type="protein sequence ID" value="CAG8622717.1"/>
    <property type="molecule type" value="Genomic_DNA"/>
</dbReference>
<gene>
    <name evidence="1" type="ORF">ALEPTO_LOCUS9033</name>
</gene>
<sequence length="577" mass="66334">MAPFLPSDCYNKIFENLEQDRNTLHSCILVNRQWCQSAIPVLWSQPFRLLCICRDPAEYSPESWRKRAGLLMETYFLSLNDEEKRALRRKRVYLSKEITASPEAKPCPIFNYPHFLRQVDFGEAFAALSGWLEYTQANKMAEAQAHASSSFKRMNRIAVVNFLVCRYREFRVWRERKMHAELTAAKVLAKVLMRRCLTIKEFSINTIHHSPVPDALLLMPIYPGADECLSNLVELRCTTKSVKSKFFQEISKVARNLRNITVWMSYPRVDPEFPTLDRRKKSKNEQTIINEVEALVRVIEAQKNLRSFELGYCPWGLDLIINSLKSQSHSLRRLSFTGVNFLYASPLAGLATCTNLEKLKFNSCLNLTDTIMQPLANVKFPFLRKINMNSPAPANILTAIIRNSNTSIKKLTLGEITQNEGEAPNVIETIAQHCSNIVKCSVRPTKNEMPQFVSLVHLCKNLETLIITGTRWPDIDVNSVLRDMSKHELPRLRHLGIQAALTFTPKSLESFLKGISAPIVTLEFYQSQCFCDLHLDVVLRCLESTLRNLRVQTYRTLPYRSIDKARQRIASVHVYPM</sequence>
<dbReference type="Gene3D" id="3.80.10.10">
    <property type="entry name" value="Ribonuclease Inhibitor"/>
    <property type="match status" value="1"/>
</dbReference>
<proteinExistence type="predicted"/>